<dbReference type="RefSeq" id="WP_028871023.1">
    <property type="nucleotide sequence ID" value="NZ_VOSB01000028.1"/>
</dbReference>
<dbReference type="EMBL" id="VOSB01000028">
    <property type="protein sequence ID" value="TXE15594.1"/>
    <property type="molecule type" value="Genomic_DNA"/>
</dbReference>
<keyword evidence="1 4" id="KW-0663">Pyridoxal phosphate</keyword>
<evidence type="ECO:0000313" key="7">
    <source>
        <dbReference type="Proteomes" id="UP000321938"/>
    </source>
</evidence>
<feature type="active site" description="Proton acceptor" evidence="3">
    <location>
        <position position="191"/>
    </location>
</feature>
<feature type="modified residue" description="N6-(pyridoxal phosphate)lysine" evidence="4">
    <location>
        <position position="191"/>
    </location>
</feature>
<name>A0A5C7B4C0_9FLAO</name>
<dbReference type="Gene3D" id="3.40.640.10">
    <property type="entry name" value="Type I PLP-dependent aspartate aminotransferase-like (Major domain)"/>
    <property type="match status" value="1"/>
</dbReference>
<evidence type="ECO:0000256" key="3">
    <source>
        <dbReference type="PIRSR" id="PIRSR000390-1"/>
    </source>
</evidence>
<dbReference type="CDD" id="cd00616">
    <property type="entry name" value="AHBA_syn"/>
    <property type="match status" value="1"/>
</dbReference>
<gene>
    <name evidence="6" type="ORF">ES692_15970</name>
</gene>
<dbReference type="SUPFAM" id="SSF53383">
    <property type="entry name" value="PLP-dependent transferases"/>
    <property type="match status" value="1"/>
</dbReference>
<dbReference type="GO" id="GO:0030170">
    <property type="term" value="F:pyridoxal phosphate binding"/>
    <property type="evidence" value="ECO:0007669"/>
    <property type="project" value="TreeGrafter"/>
</dbReference>
<reference evidence="6 7" key="1">
    <citation type="submission" date="2019-08" db="EMBL/GenBank/DDBJ databases">
        <title>Genome of Psychroserpens burtonensis ACAM 167.</title>
        <authorList>
            <person name="Bowman J.P."/>
        </authorList>
    </citation>
    <scope>NUCLEOTIDE SEQUENCE [LARGE SCALE GENOMIC DNA]</scope>
    <source>
        <strain evidence="6 7">ACAM 167</strain>
    </source>
</reference>
<dbReference type="OrthoDB" id="9804264at2"/>
<dbReference type="InterPro" id="IPR015422">
    <property type="entry name" value="PyrdxlP-dep_Trfase_small"/>
</dbReference>
<dbReference type="Gene3D" id="3.90.1150.10">
    <property type="entry name" value="Aspartate Aminotransferase, domain 1"/>
    <property type="match status" value="1"/>
</dbReference>
<protein>
    <submittedName>
        <fullName evidence="6">Aminotransferase class V-fold PLP-dependent enzyme</fullName>
    </submittedName>
</protein>
<dbReference type="Pfam" id="PF01041">
    <property type="entry name" value="DegT_DnrJ_EryC1"/>
    <property type="match status" value="1"/>
</dbReference>
<evidence type="ECO:0000313" key="6">
    <source>
        <dbReference type="EMBL" id="TXE15594.1"/>
    </source>
</evidence>
<dbReference type="InterPro" id="IPR015424">
    <property type="entry name" value="PyrdxlP-dep_Trfase"/>
</dbReference>
<dbReference type="InterPro" id="IPR015421">
    <property type="entry name" value="PyrdxlP-dep_Trfase_major"/>
</dbReference>
<dbReference type="STRING" id="1123037.GCA_000425305_00999"/>
<comment type="similarity">
    <text evidence="2 5">Belongs to the DegT/DnrJ/EryC1 family.</text>
</comment>
<dbReference type="GO" id="GO:0000271">
    <property type="term" value="P:polysaccharide biosynthetic process"/>
    <property type="evidence" value="ECO:0007669"/>
    <property type="project" value="TreeGrafter"/>
</dbReference>
<sequence length="367" mass="40768">MIKFLDLNKINSKYEDTFSSRFKAFLNSGYYIKGSEVNQFEEDFANYCGTKHCIGVANGLDALTLIFKGYIELGKLKVGDEVIIPANTYIATILSVINSGLKPVFVEPNEATFNISPSEILKHLKPSVKAILVVHLYGQLADMSEISTLAKNNNLLVIEDAAQAHGAVSISEEKKAGNLSHAAGFSFYPTKNLGALGDAGAVTTNDDALAACIKLLHNYGSSKKYVNEKIGINSRLDELQASFLNVKLKDLDIQNEIRRDIAKRFLNGIDNPKITLPFYDGSNNHVFHVFVIRVEDRVHFTTYLDQKEIGFLIHYPIAPHHQKALSLYKSLYLPITEAIHDTVISIPMSPVMTNDEIETIINALNLY</sequence>
<evidence type="ECO:0000256" key="1">
    <source>
        <dbReference type="ARBA" id="ARBA00022898"/>
    </source>
</evidence>
<keyword evidence="7" id="KW-1185">Reference proteome</keyword>
<evidence type="ECO:0000256" key="5">
    <source>
        <dbReference type="RuleBase" id="RU004508"/>
    </source>
</evidence>
<organism evidence="6 7">
    <name type="scientific">Psychroserpens burtonensis</name>
    <dbReference type="NCBI Taxonomy" id="49278"/>
    <lineage>
        <taxon>Bacteria</taxon>
        <taxon>Pseudomonadati</taxon>
        <taxon>Bacteroidota</taxon>
        <taxon>Flavobacteriia</taxon>
        <taxon>Flavobacteriales</taxon>
        <taxon>Flavobacteriaceae</taxon>
        <taxon>Psychroserpens</taxon>
    </lineage>
</organism>
<dbReference type="AlphaFoldDB" id="A0A5C7B4C0"/>
<dbReference type="Proteomes" id="UP000321938">
    <property type="component" value="Unassembled WGS sequence"/>
</dbReference>
<dbReference type="PANTHER" id="PTHR30244">
    <property type="entry name" value="TRANSAMINASE"/>
    <property type="match status" value="1"/>
</dbReference>
<evidence type="ECO:0000256" key="2">
    <source>
        <dbReference type="ARBA" id="ARBA00037999"/>
    </source>
</evidence>
<dbReference type="PANTHER" id="PTHR30244:SF36">
    <property type="entry name" value="3-OXO-GLUCOSE-6-PHOSPHATE:GLUTAMATE AMINOTRANSFERASE"/>
    <property type="match status" value="1"/>
</dbReference>
<dbReference type="GO" id="GO:0008483">
    <property type="term" value="F:transaminase activity"/>
    <property type="evidence" value="ECO:0007669"/>
    <property type="project" value="UniProtKB-KW"/>
</dbReference>
<keyword evidence="6" id="KW-0808">Transferase</keyword>
<evidence type="ECO:0000256" key="4">
    <source>
        <dbReference type="PIRSR" id="PIRSR000390-2"/>
    </source>
</evidence>
<dbReference type="PIRSF" id="PIRSF000390">
    <property type="entry name" value="PLP_StrS"/>
    <property type="match status" value="1"/>
</dbReference>
<proteinExistence type="inferred from homology"/>
<dbReference type="InterPro" id="IPR000653">
    <property type="entry name" value="DegT/StrS_aminotransferase"/>
</dbReference>
<accession>A0A5C7B4C0</accession>
<keyword evidence="6" id="KW-0032">Aminotransferase</keyword>
<comment type="caution">
    <text evidence="6">The sequence shown here is derived from an EMBL/GenBank/DDBJ whole genome shotgun (WGS) entry which is preliminary data.</text>
</comment>